<dbReference type="PANTHER" id="PTHR21499:SF3">
    <property type="entry name" value="ASPARTOKINASE"/>
    <property type="match status" value="1"/>
</dbReference>
<dbReference type="PROSITE" id="PS51671">
    <property type="entry name" value="ACT"/>
    <property type="match status" value="1"/>
</dbReference>
<dbReference type="Gene3D" id="3.30.2130.10">
    <property type="entry name" value="VC0802-like"/>
    <property type="match status" value="1"/>
</dbReference>
<evidence type="ECO:0000256" key="4">
    <source>
        <dbReference type="ARBA" id="ARBA00022741"/>
    </source>
</evidence>
<comment type="caution">
    <text evidence="8">The sequence shown here is derived from an EMBL/GenBank/DDBJ whole genome shotgun (WGS) entry which is preliminary data.</text>
</comment>
<dbReference type="GO" id="GO:0005524">
    <property type="term" value="F:ATP binding"/>
    <property type="evidence" value="ECO:0007669"/>
    <property type="project" value="UniProtKB-KW"/>
</dbReference>
<evidence type="ECO:0000256" key="6">
    <source>
        <dbReference type="ARBA" id="ARBA00022840"/>
    </source>
</evidence>
<name>X1A5K2_9ZZZZ</name>
<dbReference type="GO" id="GO:0009089">
    <property type="term" value="P:lysine biosynthetic process via diaminopimelate"/>
    <property type="evidence" value="ECO:0007669"/>
    <property type="project" value="TreeGrafter"/>
</dbReference>
<gene>
    <name evidence="8" type="ORF">S01H4_35212</name>
</gene>
<dbReference type="GO" id="GO:0004072">
    <property type="term" value="F:aspartate kinase activity"/>
    <property type="evidence" value="ECO:0007669"/>
    <property type="project" value="UniProtKB-EC"/>
</dbReference>
<protein>
    <recommendedName>
        <fullName evidence="2">aspartate kinase</fullName>
        <ecNumber evidence="2">2.7.2.4</ecNumber>
    </recommendedName>
</protein>
<keyword evidence="4" id="KW-0547">Nucleotide-binding</keyword>
<dbReference type="InterPro" id="IPR054352">
    <property type="entry name" value="ACT_Aspartokinase"/>
</dbReference>
<comment type="similarity">
    <text evidence="1">Belongs to the aspartokinase family.</text>
</comment>
<feature type="domain" description="ACT" evidence="7">
    <location>
        <begin position="47"/>
        <end position="118"/>
    </location>
</feature>
<proteinExistence type="inferred from homology"/>
<accession>X1A5K2</accession>
<dbReference type="InterPro" id="IPR045865">
    <property type="entry name" value="ACT-like_dom_sf"/>
</dbReference>
<dbReference type="SUPFAM" id="SSF55021">
    <property type="entry name" value="ACT-like"/>
    <property type="match status" value="1"/>
</dbReference>
<evidence type="ECO:0000259" key="7">
    <source>
        <dbReference type="PROSITE" id="PS51671"/>
    </source>
</evidence>
<dbReference type="GO" id="GO:0009090">
    <property type="term" value="P:homoserine biosynthetic process"/>
    <property type="evidence" value="ECO:0007669"/>
    <property type="project" value="TreeGrafter"/>
</dbReference>
<keyword evidence="5" id="KW-0418">Kinase</keyword>
<dbReference type="EMBL" id="BART01018696">
    <property type="protein sequence ID" value="GAG77009.1"/>
    <property type="molecule type" value="Genomic_DNA"/>
</dbReference>
<dbReference type="InterPro" id="IPR002912">
    <property type="entry name" value="ACT_dom"/>
</dbReference>
<dbReference type="EC" id="2.7.2.4" evidence="2"/>
<dbReference type="PANTHER" id="PTHR21499">
    <property type="entry name" value="ASPARTATE KINASE"/>
    <property type="match status" value="1"/>
</dbReference>
<dbReference type="Pfam" id="PF22468">
    <property type="entry name" value="ACT_9"/>
    <property type="match status" value="1"/>
</dbReference>
<dbReference type="CDD" id="cd04923">
    <property type="entry name" value="ACT_AK-LysC-DapG-like_2"/>
    <property type="match status" value="1"/>
</dbReference>
<evidence type="ECO:0000256" key="1">
    <source>
        <dbReference type="ARBA" id="ARBA00010122"/>
    </source>
</evidence>
<keyword evidence="6" id="KW-0067">ATP-binding</keyword>
<evidence type="ECO:0000313" key="8">
    <source>
        <dbReference type="EMBL" id="GAG77009.1"/>
    </source>
</evidence>
<evidence type="ECO:0000256" key="2">
    <source>
        <dbReference type="ARBA" id="ARBA00013059"/>
    </source>
</evidence>
<dbReference type="AlphaFoldDB" id="X1A5K2"/>
<organism evidence="8">
    <name type="scientific">marine sediment metagenome</name>
    <dbReference type="NCBI Taxonomy" id="412755"/>
    <lineage>
        <taxon>unclassified sequences</taxon>
        <taxon>metagenomes</taxon>
        <taxon>ecological metagenomes</taxon>
    </lineage>
</organism>
<keyword evidence="3" id="KW-0808">Transferase</keyword>
<evidence type="ECO:0000256" key="5">
    <source>
        <dbReference type="ARBA" id="ARBA00022777"/>
    </source>
</evidence>
<sequence length="124" mass="13845">MQNVSEKKFAAISFTVRNEDLSLAKEVLNKLKSIRVEVDTDIAKVAIVGAGMQTHPGIAAKMFKILADKDINIEMISTSPIRISCVVNKSRKHQDLSKLLKMIIGSVLMGIQLQNLYTIMRIFQ</sequence>
<evidence type="ECO:0000256" key="3">
    <source>
        <dbReference type="ARBA" id="ARBA00022679"/>
    </source>
</evidence>
<dbReference type="GO" id="GO:0005829">
    <property type="term" value="C:cytosol"/>
    <property type="evidence" value="ECO:0007669"/>
    <property type="project" value="TreeGrafter"/>
</dbReference>
<reference evidence="8" key="1">
    <citation type="journal article" date="2014" name="Front. Microbiol.">
        <title>High frequency of phylogenetically diverse reductive dehalogenase-homologous genes in deep subseafloor sedimentary metagenomes.</title>
        <authorList>
            <person name="Kawai M."/>
            <person name="Futagami T."/>
            <person name="Toyoda A."/>
            <person name="Takaki Y."/>
            <person name="Nishi S."/>
            <person name="Hori S."/>
            <person name="Arai W."/>
            <person name="Tsubouchi T."/>
            <person name="Morono Y."/>
            <person name="Uchiyama I."/>
            <person name="Ito T."/>
            <person name="Fujiyama A."/>
            <person name="Inagaki F."/>
            <person name="Takami H."/>
        </authorList>
    </citation>
    <scope>NUCLEOTIDE SEQUENCE</scope>
    <source>
        <strain evidence="8">Expedition CK06-06</strain>
    </source>
</reference>